<evidence type="ECO:0000313" key="1">
    <source>
        <dbReference type="EMBL" id="GGZ55905.1"/>
    </source>
</evidence>
<dbReference type="AlphaFoldDB" id="A0A918V1G7"/>
<organism evidence="1 2">
    <name type="scientific">Streptomyces inusitatus</name>
    <dbReference type="NCBI Taxonomy" id="68221"/>
    <lineage>
        <taxon>Bacteria</taxon>
        <taxon>Bacillati</taxon>
        <taxon>Actinomycetota</taxon>
        <taxon>Actinomycetes</taxon>
        <taxon>Kitasatosporales</taxon>
        <taxon>Streptomycetaceae</taxon>
        <taxon>Streptomyces</taxon>
    </lineage>
</organism>
<evidence type="ECO:0008006" key="3">
    <source>
        <dbReference type="Google" id="ProtNLM"/>
    </source>
</evidence>
<keyword evidence="2" id="KW-1185">Reference proteome</keyword>
<dbReference type="InterPro" id="IPR036457">
    <property type="entry name" value="PPM-type-like_dom_sf"/>
</dbReference>
<comment type="caution">
    <text evidence="1">The sequence shown here is derived from an EMBL/GenBank/DDBJ whole genome shotgun (WGS) entry which is preliminary data.</text>
</comment>
<gene>
    <name evidence="1" type="ORF">GCM10010387_57530</name>
</gene>
<dbReference type="RefSeq" id="WP_190126169.1">
    <property type="nucleotide sequence ID" value="NZ_BMWG01000024.1"/>
</dbReference>
<dbReference type="Proteomes" id="UP000630936">
    <property type="component" value="Unassembled WGS sequence"/>
</dbReference>
<dbReference type="SUPFAM" id="SSF81606">
    <property type="entry name" value="PP2C-like"/>
    <property type="match status" value="1"/>
</dbReference>
<accession>A0A918V1G7</accession>
<name>A0A918V1G7_9ACTN</name>
<dbReference type="Gene3D" id="3.60.40.10">
    <property type="entry name" value="PPM-type phosphatase domain"/>
    <property type="match status" value="1"/>
</dbReference>
<protein>
    <recommendedName>
        <fullName evidence="3">PPM-type phosphatase domain-containing protein</fullName>
    </recommendedName>
</protein>
<dbReference type="EMBL" id="BMWG01000024">
    <property type="protein sequence ID" value="GGZ55905.1"/>
    <property type="molecule type" value="Genomic_DNA"/>
</dbReference>
<reference evidence="1" key="1">
    <citation type="journal article" date="2014" name="Int. J. Syst. Evol. Microbiol.">
        <title>Complete genome sequence of Corynebacterium casei LMG S-19264T (=DSM 44701T), isolated from a smear-ripened cheese.</title>
        <authorList>
            <consortium name="US DOE Joint Genome Institute (JGI-PGF)"/>
            <person name="Walter F."/>
            <person name="Albersmeier A."/>
            <person name="Kalinowski J."/>
            <person name="Ruckert C."/>
        </authorList>
    </citation>
    <scope>NUCLEOTIDE SEQUENCE</scope>
    <source>
        <strain evidence="1">JCM 4988</strain>
    </source>
</reference>
<reference evidence="1" key="2">
    <citation type="submission" date="2020-09" db="EMBL/GenBank/DDBJ databases">
        <authorList>
            <person name="Sun Q."/>
            <person name="Ohkuma M."/>
        </authorList>
    </citation>
    <scope>NUCLEOTIDE SEQUENCE</scope>
    <source>
        <strain evidence="1">JCM 4988</strain>
    </source>
</reference>
<sequence>MTVTGTPVVTVATATRQGTGPNNADAASVFTASDGVIAAAVVDLAGHDQGAPVLAERLAWAAARIGAGKGAVAGVLTAAGLVAEPGAGAGPDGAVVVAVVCPGREVEICGAGDAVAYGWNGQRLIVRTVPQGVGERLHVSLATAVAPTVVPSGAPAEELLMLLSDGADPGRETLEALAREYAADPQALANALVAAAGPDADGQRDDATAVVISVGGPVREFRRPAR</sequence>
<proteinExistence type="predicted"/>
<evidence type="ECO:0000313" key="2">
    <source>
        <dbReference type="Proteomes" id="UP000630936"/>
    </source>
</evidence>